<comment type="caution">
    <text evidence="3">The sequence shown here is derived from an EMBL/GenBank/DDBJ whole genome shotgun (WGS) entry which is preliminary data.</text>
</comment>
<dbReference type="InterPro" id="IPR028149">
    <property type="entry name" value="Tantalus-like"/>
</dbReference>
<evidence type="ECO:0000256" key="1">
    <source>
        <dbReference type="ARBA" id="ARBA00022553"/>
    </source>
</evidence>
<evidence type="ECO:0000313" key="4">
    <source>
        <dbReference type="Proteomes" id="UP000288216"/>
    </source>
</evidence>
<keyword evidence="4" id="KW-1185">Reference proteome</keyword>
<dbReference type="OMA" id="ITYVETQ"/>
<sequence>MHVGLLCNAGSSVKAGIAIERRFLRAGGHNYGTLVSQLSDLQHLNFDCLKEPYLALPELPTSSPECTVTDSTFSSASALAPSITYVETQLHSEQKEECTPLDKPVRKSKGSLRKVSQIRIRKSVPKQDTNLTPMGLPKPKRLKKKEFSLEEIYTNQNYKSPSAHSKYMETIFEEPILKKGSFICTSLQKRKRLLEFQDYTLPRKRRAHTGVRVQSRTRARKATTREGEIDSLLVQKLTELEAFLAGED</sequence>
<evidence type="ECO:0000259" key="2">
    <source>
        <dbReference type="Pfam" id="PF15386"/>
    </source>
</evidence>
<accession>A0A401Q8D3</accession>
<keyword evidence="1" id="KW-0597">Phosphoprotein</keyword>
<dbReference type="EMBL" id="BFAA01019008">
    <property type="protein sequence ID" value="GCB81638.1"/>
    <property type="molecule type" value="Genomic_DNA"/>
</dbReference>
<evidence type="ECO:0000313" key="3">
    <source>
        <dbReference type="EMBL" id="GCB81638.1"/>
    </source>
</evidence>
<dbReference type="PANTHER" id="PTHR14522:SF0">
    <property type="entry name" value="PROTEIN PRR14L"/>
    <property type="match status" value="1"/>
</dbReference>
<feature type="domain" description="Tantalus-like" evidence="2">
    <location>
        <begin position="131"/>
        <end position="189"/>
    </location>
</feature>
<name>A0A401Q8D3_SCYTO</name>
<dbReference type="OrthoDB" id="6163216at2759"/>
<reference evidence="3 4" key="1">
    <citation type="journal article" date="2018" name="Nat. Ecol. Evol.">
        <title>Shark genomes provide insights into elasmobranch evolution and the origin of vertebrates.</title>
        <authorList>
            <person name="Hara Y"/>
            <person name="Yamaguchi K"/>
            <person name="Onimaru K"/>
            <person name="Kadota M"/>
            <person name="Koyanagi M"/>
            <person name="Keeley SD"/>
            <person name="Tatsumi K"/>
            <person name="Tanaka K"/>
            <person name="Motone F"/>
            <person name="Kageyama Y"/>
            <person name="Nozu R"/>
            <person name="Adachi N"/>
            <person name="Nishimura O"/>
            <person name="Nakagawa R"/>
            <person name="Tanegashima C"/>
            <person name="Kiyatake I"/>
            <person name="Matsumoto R"/>
            <person name="Murakumo K"/>
            <person name="Nishida K"/>
            <person name="Terakita A"/>
            <person name="Kuratani S"/>
            <person name="Sato K"/>
            <person name="Hyodo S Kuraku.S."/>
        </authorList>
    </citation>
    <scope>NUCLEOTIDE SEQUENCE [LARGE SCALE GENOMIC DNA]</scope>
</reference>
<organism evidence="3 4">
    <name type="scientific">Scyliorhinus torazame</name>
    <name type="common">Cloudy catshark</name>
    <name type="synonym">Catulus torazame</name>
    <dbReference type="NCBI Taxonomy" id="75743"/>
    <lineage>
        <taxon>Eukaryota</taxon>
        <taxon>Metazoa</taxon>
        <taxon>Chordata</taxon>
        <taxon>Craniata</taxon>
        <taxon>Vertebrata</taxon>
        <taxon>Chondrichthyes</taxon>
        <taxon>Elasmobranchii</taxon>
        <taxon>Galeomorphii</taxon>
        <taxon>Galeoidea</taxon>
        <taxon>Carcharhiniformes</taxon>
        <taxon>Scyliorhinidae</taxon>
        <taxon>Scyliorhinus</taxon>
    </lineage>
</organism>
<dbReference type="PANTHER" id="PTHR14522">
    <property type="entry name" value="EMO2-RELATED"/>
    <property type="match status" value="1"/>
</dbReference>
<dbReference type="AlphaFoldDB" id="A0A401Q8D3"/>
<dbReference type="Pfam" id="PF15386">
    <property type="entry name" value="Tantalus"/>
    <property type="match status" value="1"/>
</dbReference>
<dbReference type="Proteomes" id="UP000288216">
    <property type="component" value="Unassembled WGS sequence"/>
</dbReference>
<dbReference type="STRING" id="75743.A0A401Q8D3"/>
<dbReference type="InterPro" id="IPR026320">
    <property type="entry name" value="PRR14"/>
</dbReference>
<gene>
    <name evidence="3" type="ORF">scyTo_0021433</name>
</gene>
<proteinExistence type="predicted"/>
<protein>
    <recommendedName>
        <fullName evidence="2">Tantalus-like domain-containing protein</fullName>
    </recommendedName>
</protein>